<dbReference type="Proteomes" id="UP001497522">
    <property type="component" value="Chromosome 14"/>
</dbReference>
<proteinExistence type="predicted"/>
<dbReference type="PANTHER" id="PTHR46992:SF1">
    <property type="entry name" value="GYF DOMAIN-CONTAINING PROTEIN"/>
    <property type="match status" value="1"/>
</dbReference>
<dbReference type="PANTHER" id="PTHR46992">
    <property type="entry name" value="GYF DOMAIN-CONTAINING PROTEIN"/>
    <property type="match status" value="1"/>
</dbReference>
<accession>A0ABP1ANL2</accession>
<sequence length="260" mass="28300">MRELDSGACGDCAWGSPSLTLWGRGETPTSDTTPPKSAPGFGIGRGRSDPTVVGFAIGRGRANFTGCGILQGSPLHSTIGSSYLVDKGDRGHEDSNAFHYPRVKLLDIYWTIQTLPSFAKYPDGFMEVQLLTQGKISEPLAFIIPDKEEESVLEGIQKGDIVSSGAVHSSTSIIAQPMNKGLQEDYGHGRGRGWGIGILHAPVSVDTSFFKYLFSFMARRHSEGVIDADDKGYRKLKALKRNEDHSENIVREVDNLVKAE</sequence>
<evidence type="ECO:0000256" key="1">
    <source>
        <dbReference type="SAM" id="MobiDB-lite"/>
    </source>
</evidence>
<evidence type="ECO:0000313" key="2">
    <source>
        <dbReference type="EMBL" id="CAK9864155.1"/>
    </source>
</evidence>
<dbReference type="EMBL" id="OZ023715">
    <property type="protein sequence ID" value="CAK9864155.1"/>
    <property type="molecule type" value="Genomic_DNA"/>
</dbReference>
<name>A0ABP1ANL2_9BRYO</name>
<evidence type="ECO:0000313" key="3">
    <source>
        <dbReference type="Proteomes" id="UP001497522"/>
    </source>
</evidence>
<gene>
    <name evidence="2" type="ORF">CSSPJE1EN2_LOCUS7150</name>
</gene>
<keyword evidence="3" id="KW-1185">Reference proteome</keyword>
<feature type="region of interest" description="Disordered" evidence="1">
    <location>
        <begin position="23"/>
        <end position="44"/>
    </location>
</feature>
<reference evidence="2" key="1">
    <citation type="submission" date="2024-03" db="EMBL/GenBank/DDBJ databases">
        <authorList>
            <consortium name="ELIXIR-Norway"/>
            <consortium name="Elixir Norway"/>
        </authorList>
    </citation>
    <scope>NUCLEOTIDE SEQUENCE</scope>
</reference>
<organism evidence="2 3">
    <name type="scientific">Sphagnum jensenii</name>
    <dbReference type="NCBI Taxonomy" id="128206"/>
    <lineage>
        <taxon>Eukaryota</taxon>
        <taxon>Viridiplantae</taxon>
        <taxon>Streptophyta</taxon>
        <taxon>Embryophyta</taxon>
        <taxon>Bryophyta</taxon>
        <taxon>Sphagnophytina</taxon>
        <taxon>Sphagnopsida</taxon>
        <taxon>Sphagnales</taxon>
        <taxon>Sphagnaceae</taxon>
        <taxon>Sphagnum</taxon>
    </lineage>
</organism>
<protein>
    <submittedName>
        <fullName evidence="2">Uncharacterized protein</fullName>
    </submittedName>
</protein>